<gene>
    <name evidence="9" type="ORF">S03H2_10381</name>
</gene>
<evidence type="ECO:0000256" key="2">
    <source>
        <dbReference type="ARBA" id="ARBA00004442"/>
    </source>
</evidence>
<feature type="domain" description="Bacterial repeat" evidence="8">
    <location>
        <begin position="339"/>
        <end position="401"/>
    </location>
</feature>
<organism evidence="9">
    <name type="scientific">marine sediment metagenome</name>
    <dbReference type="NCBI Taxonomy" id="412755"/>
    <lineage>
        <taxon>unclassified sequences</taxon>
        <taxon>metagenomes</taxon>
        <taxon>ecological metagenomes</taxon>
    </lineage>
</organism>
<evidence type="ECO:0000259" key="8">
    <source>
        <dbReference type="Pfam" id="PF18998"/>
    </source>
</evidence>
<keyword evidence="5" id="KW-0732">Signal</keyword>
<accession>X1FR29</accession>
<comment type="caution">
    <text evidence="9">The sequence shown here is derived from an EMBL/GenBank/DDBJ whole genome shotgun (WGS) entry which is preliminary data.</text>
</comment>
<evidence type="ECO:0000313" key="9">
    <source>
        <dbReference type="EMBL" id="GAH34960.1"/>
    </source>
</evidence>
<dbReference type="Pfam" id="PF02415">
    <property type="entry name" value="Chlam_PMP"/>
    <property type="match status" value="1"/>
</dbReference>
<dbReference type="PANTHER" id="PTHR11319:SF35">
    <property type="entry name" value="OUTER MEMBRANE PROTEIN PMPC-RELATED"/>
    <property type="match status" value="1"/>
</dbReference>
<evidence type="ECO:0000256" key="1">
    <source>
        <dbReference type="ARBA" id="ARBA00004196"/>
    </source>
</evidence>
<reference evidence="9" key="1">
    <citation type="journal article" date="2014" name="Front. Microbiol.">
        <title>High frequency of phylogenetically diverse reductive dehalogenase-homologous genes in deep subseafloor sedimentary metagenomes.</title>
        <authorList>
            <person name="Kawai M."/>
            <person name="Futagami T."/>
            <person name="Toyoda A."/>
            <person name="Takaki Y."/>
            <person name="Nishi S."/>
            <person name="Hori S."/>
            <person name="Arai W."/>
            <person name="Tsubouchi T."/>
            <person name="Morono Y."/>
            <person name="Uchiyama I."/>
            <person name="Ito T."/>
            <person name="Fujiyama A."/>
            <person name="Inagaki F."/>
            <person name="Takami H."/>
        </authorList>
    </citation>
    <scope>NUCLEOTIDE SEQUENCE</scope>
    <source>
        <strain evidence="9">Expedition CK06-06</strain>
    </source>
</reference>
<dbReference type="GO" id="GO:0009279">
    <property type="term" value="C:cell outer membrane"/>
    <property type="evidence" value="ECO:0007669"/>
    <property type="project" value="UniProtKB-SubCell"/>
</dbReference>
<evidence type="ECO:0000256" key="7">
    <source>
        <dbReference type="ARBA" id="ARBA00023237"/>
    </source>
</evidence>
<dbReference type="AlphaFoldDB" id="X1FR29"/>
<feature type="non-terminal residue" evidence="9">
    <location>
        <position position="509"/>
    </location>
</feature>
<dbReference type="EMBL" id="BARU01005341">
    <property type="protein sequence ID" value="GAH34960.1"/>
    <property type="molecule type" value="Genomic_DNA"/>
</dbReference>
<evidence type="ECO:0000256" key="3">
    <source>
        <dbReference type="ARBA" id="ARBA00004613"/>
    </source>
</evidence>
<name>X1FR29_9ZZZZ</name>
<dbReference type="GO" id="GO:0005576">
    <property type="term" value="C:extracellular region"/>
    <property type="evidence" value="ECO:0007669"/>
    <property type="project" value="UniProtKB-SubCell"/>
</dbReference>
<dbReference type="InterPro" id="IPR012334">
    <property type="entry name" value="Pectin_lyas_fold"/>
</dbReference>
<dbReference type="Gene3D" id="2.160.20.10">
    <property type="entry name" value="Single-stranded right-handed beta-helix, Pectin lyase-like"/>
    <property type="match status" value="1"/>
</dbReference>
<dbReference type="InterPro" id="IPR003368">
    <property type="entry name" value="POMP_repeat"/>
</dbReference>
<evidence type="ECO:0000256" key="4">
    <source>
        <dbReference type="ARBA" id="ARBA00022525"/>
    </source>
</evidence>
<dbReference type="PANTHER" id="PTHR11319">
    <property type="entry name" value="G PROTEIN-COUPLED RECEPTOR-RELATED"/>
    <property type="match status" value="1"/>
</dbReference>
<proteinExistence type="predicted"/>
<dbReference type="Pfam" id="PF18998">
    <property type="entry name" value="Flg_new_2"/>
    <property type="match status" value="1"/>
</dbReference>
<keyword evidence="4" id="KW-0964">Secreted</keyword>
<comment type="subcellular location">
    <subcellularLocation>
        <location evidence="1">Cell envelope</location>
    </subcellularLocation>
    <subcellularLocation>
        <location evidence="2">Cell outer membrane</location>
    </subcellularLocation>
    <subcellularLocation>
        <location evidence="3">Secreted</location>
    </subcellularLocation>
</comment>
<keyword evidence="6" id="KW-0472">Membrane</keyword>
<evidence type="ECO:0000256" key="5">
    <source>
        <dbReference type="ARBA" id="ARBA00022729"/>
    </source>
</evidence>
<dbReference type="SUPFAM" id="SSF51126">
    <property type="entry name" value="Pectin lyase-like"/>
    <property type="match status" value="2"/>
</dbReference>
<sequence length="509" mass="54031">LNKCSFNRNIAENGYGGGTDVYRSVTPLTIDVNSCSYIGNESVYGGGFSTENFDCNFVNCYFIGNEAERGGALDLANGSVNIIGGFVKSNKATDGYGGGVNCYATEADISHCTIMDNFAGGVYPSGGGGGGIYFYGLTSLHRLFNCFVVGNSATFDGGAINSYNAEPEIGNCTFDDNFAGGYGGAVFSGWGSDVQITDSIFRNNSSHAIHEQYPSGEAAVTYSLFYNNPDGDYYDSGTGMTYSGSGQIGLIPGGSNNLYSDPRFLMGDLGEHYLRQLPVQSLPQSAAVNNGSDTAANIGLDGFTTRTDNVGDSDQVDIGYHYYDSAAVGFFQLTASVIGGHGTVEPTSGTYYAGAIVTLTATPDISWRVKAWNGTDDDSSVETINSVVMNSDRVVTVEFEQPRTLIVSVGGGQQGYYNNIQDAIQNTRDGDTVVVYPGIYYGGNYSVMAYIDKSITVRSVHPDDPSCVASTIIDGYQGPPFSDWTIRGVYFGPNADAETVLNGFTIRNC</sequence>
<evidence type="ECO:0000256" key="6">
    <source>
        <dbReference type="ARBA" id="ARBA00023136"/>
    </source>
</evidence>
<keyword evidence="7" id="KW-0998">Cell outer membrane</keyword>
<feature type="non-terminal residue" evidence="9">
    <location>
        <position position="1"/>
    </location>
</feature>
<dbReference type="InterPro" id="IPR044060">
    <property type="entry name" value="Bacterial_rp_domain"/>
</dbReference>
<protein>
    <recommendedName>
        <fullName evidence="8">Bacterial repeat domain-containing protein</fullName>
    </recommendedName>
</protein>
<dbReference type="InterPro" id="IPR011050">
    <property type="entry name" value="Pectin_lyase_fold/virulence"/>
</dbReference>